<dbReference type="EC" id="2.7.7.65" evidence="3"/>
<dbReference type="InterPro" id="IPR000700">
    <property type="entry name" value="PAS-assoc_C"/>
</dbReference>
<evidence type="ECO:0000313" key="3">
    <source>
        <dbReference type="EMBL" id="MFC3230098.1"/>
    </source>
</evidence>
<dbReference type="InterPro" id="IPR052155">
    <property type="entry name" value="Biofilm_reg_signaling"/>
</dbReference>
<dbReference type="PROSITE" id="PS50113">
    <property type="entry name" value="PAC"/>
    <property type="match status" value="1"/>
</dbReference>
<sequence>MVFGRSGLFRSGRGSAPGADSLGQAGANMLALVQGYPGPALVADRTGRVIAANAGAHELSQGLGSGTQADLRARIVRVAELGEPAQEQLELGSRQVRALMQLTIMPLTLTDGEVAVLVMGRDATMERNLTTALVASRQMFKDLVECSTDFAWETDSEGHFVFVSPLGALGFTAEQLEHTDSGALCSDAAACALFAVREPVERQEAVLIARDGGRRICQVSARPVRDQKGQWAGARGVVQDVTEERRQTAELRAAHERLEQLSRIDDLTGLMNRRAFLDELTRRVLHMKRHQRPGALLFIDLNNFKAVNDHRGHATGDEALRAFAQALTDECRAGDLVARLGGDEFAVWLEETDAQGAAVKAHALRRIGADMHLRFGSAVAPLGVAMGIALHGPNDEESVPELIARADAAMYRDKAAFPDRLPMAKSGGSAA</sequence>
<dbReference type="Pfam" id="PF08448">
    <property type="entry name" value="PAS_4"/>
    <property type="match status" value="2"/>
</dbReference>
<dbReference type="InterPro" id="IPR043128">
    <property type="entry name" value="Rev_trsase/Diguanyl_cyclase"/>
</dbReference>
<reference evidence="4" key="1">
    <citation type="journal article" date="2019" name="Int. J. Syst. Evol. Microbiol.">
        <title>The Global Catalogue of Microorganisms (GCM) 10K type strain sequencing project: providing services to taxonomists for standard genome sequencing and annotation.</title>
        <authorList>
            <consortium name="The Broad Institute Genomics Platform"/>
            <consortium name="The Broad Institute Genome Sequencing Center for Infectious Disease"/>
            <person name="Wu L."/>
            <person name="Ma J."/>
        </authorList>
    </citation>
    <scope>NUCLEOTIDE SEQUENCE [LARGE SCALE GENOMIC DNA]</scope>
    <source>
        <strain evidence="4">KCTC 42964</strain>
    </source>
</reference>
<dbReference type="PANTHER" id="PTHR44757">
    <property type="entry name" value="DIGUANYLATE CYCLASE DGCP"/>
    <property type="match status" value="1"/>
</dbReference>
<dbReference type="SMART" id="SM00091">
    <property type="entry name" value="PAS"/>
    <property type="match status" value="2"/>
</dbReference>
<evidence type="ECO:0000313" key="4">
    <source>
        <dbReference type="Proteomes" id="UP001595528"/>
    </source>
</evidence>
<protein>
    <submittedName>
        <fullName evidence="3">Diguanylate cyclase domain-containing protein</fullName>
        <ecNumber evidence="3">2.7.7.65</ecNumber>
    </submittedName>
</protein>
<dbReference type="PANTHER" id="PTHR44757:SF2">
    <property type="entry name" value="BIOFILM ARCHITECTURE MAINTENANCE PROTEIN MBAA"/>
    <property type="match status" value="1"/>
</dbReference>
<dbReference type="InterPro" id="IPR000014">
    <property type="entry name" value="PAS"/>
</dbReference>
<comment type="caution">
    <text evidence="3">The sequence shown here is derived from an EMBL/GenBank/DDBJ whole genome shotgun (WGS) entry which is preliminary data.</text>
</comment>
<feature type="domain" description="GGDEF" evidence="2">
    <location>
        <begin position="292"/>
        <end position="426"/>
    </location>
</feature>
<keyword evidence="4" id="KW-1185">Reference proteome</keyword>
<dbReference type="SUPFAM" id="SSF55785">
    <property type="entry name" value="PYP-like sensor domain (PAS domain)"/>
    <property type="match status" value="1"/>
</dbReference>
<dbReference type="Gene3D" id="3.30.70.270">
    <property type="match status" value="1"/>
</dbReference>
<keyword evidence="3" id="KW-0808">Transferase</keyword>
<proteinExistence type="predicted"/>
<dbReference type="GO" id="GO:0052621">
    <property type="term" value="F:diguanylate cyclase activity"/>
    <property type="evidence" value="ECO:0007669"/>
    <property type="project" value="UniProtKB-EC"/>
</dbReference>
<organism evidence="3 4">
    <name type="scientific">Marinibaculum pumilum</name>
    <dbReference type="NCBI Taxonomy" id="1766165"/>
    <lineage>
        <taxon>Bacteria</taxon>
        <taxon>Pseudomonadati</taxon>
        <taxon>Pseudomonadota</taxon>
        <taxon>Alphaproteobacteria</taxon>
        <taxon>Rhodospirillales</taxon>
        <taxon>Rhodospirillaceae</taxon>
        <taxon>Marinibaculum</taxon>
    </lineage>
</organism>
<name>A0ABV7L6U9_9PROT</name>
<dbReference type="CDD" id="cd00130">
    <property type="entry name" value="PAS"/>
    <property type="match status" value="1"/>
</dbReference>
<gene>
    <name evidence="3" type="ORF">ACFOGJ_22800</name>
</gene>
<evidence type="ECO:0000259" key="1">
    <source>
        <dbReference type="PROSITE" id="PS50113"/>
    </source>
</evidence>
<dbReference type="NCBIfam" id="TIGR00254">
    <property type="entry name" value="GGDEF"/>
    <property type="match status" value="1"/>
</dbReference>
<dbReference type="InterPro" id="IPR029787">
    <property type="entry name" value="Nucleotide_cyclase"/>
</dbReference>
<evidence type="ECO:0000259" key="2">
    <source>
        <dbReference type="PROSITE" id="PS50887"/>
    </source>
</evidence>
<dbReference type="NCBIfam" id="TIGR00229">
    <property type="entry name" value="sensory_box"/>
    <property type="match status" value="1"/>
</dbReference>
<feature type="domain" description="PAC" evidence="1">
    <location>
        <begin position="201"/>
        <end position="253"/>
    </location>
</feature>
<dbReference type="SMART" id="SM00267">
    <property type="entry name" value="GGDEF"/>
    <property type="match status" value="1"/>
</dbReference>
<dbReference type="InterPro" id="IPR035965">
    <property type="entry name" value="PAS-like_dom_sf"/>
</dbReference>
<dbReference type="SUPFAM" id="SSF55073">
    <property type="entry name" value="Nucleotide cyclase"/>
    <property type="match status" value="1"/>
</dbReference>
<dbReference type="InterPro" id="IPR013656">
    <property type="entry name" value="PAS_4"/>
</dbReference>
<dbReference type="Gene3D" id="3.30.450.20">
    <property type="entry name" value="PAS domain"/>
    <property type="match status" value="1"/>
</dbReference>
<dbReference type="InterPro" id="IPR001610">
    <property type="entry name" value="PAC"/>
</dbReference>
<accession>A0ABV7L6U9</accession>
<dbReference type="CDD" id="cd01949">
    <property type="entry name" value="GGDEF"/>
    <property type="match status" value="1"/>
</dbReference>
<dbReference type="Proteomes" id="UP001595528">
    <property type="component" value="Unassembled WGS sequence"/>
</dbReference>
<dbReference type="Pfam" id="PF00990">
    <property type="entry name" value="GGDEF"/>
    <property type="match status" value="1"/>
</dbReference>
<dbReference type="InterPro" id="IPR000160">
    <property type="entry name" value="GGDEF_dom"/>
</dbReference>
<dbReference type="SMART" id="SM00086">
    <property type="entry name" value="PAC"/>
    <property type="match status" value="1"/>
</dbReference>
<dbReference type="PROSITE" id="PS50887">
    <property type="entry name" value="GGDEF"/>
    <property type="match status" value="1"/>
</dbReference>
<keyword evidence="3" id="KW-0548">Nucleotidyltransferase</keyword>
<dbReference type="RefSeq" id="WP_379904941.1">
    <property type="nucleotide sequence ID" value="NZ_JBHRTR010000036.1"/>
</dbReference>
<dbReference type="EMBL" id="JBHRTR010000036">
    <property type="protein sequence ID" value="MFC3230098.1"/>
    <property type="molecule type" value="Genomic_DNA"/>
</dbReference>